<dbReference type="VEuPathDB" id="GiardiaDB:GL50803_0020307"/>
<protein>
    <submittedName>
        <fullName evidence="1">Uncharacterized protein</fullName>
    </submittedName>
</protein>
<dbReference type="VEuPathDB" id="GiardiaDB:QR46_2520"/>
<evidence type="ECO:0000313" key="1">
    <source>
        <dbReference type="EMBL" id="ESU42937.1"/>
    </source>
</evidence>
<comment type="caution">
    <text evidence="1">The sequence shown here is derived from an EMBL/GenBank/DDBJ whole genome shotgun (WGS) entry which is preliminary data.</text>
</comment>
<dbReference type="Proteomes" id="UP000018040">
    <property type="component" value="Unassembled WGS sequence"/>
</dbReference>
<dbReference type="AlphaFoldDB" id="V6TX40"/>
<organism evidence="1 2">
    <name type="scientific">Giardia intestinalis</name>
    <name type="common">Giardia lamblia</name>
    <dbReference type="NCBI Taxonomy" id="5741"/>
    <lineage>
        <taxon>Eukaryota</taxon>
        <taxon>Metamonada</taxon>
        <taxon>Diplomonadida</taxon>
        <taxon>Hexamitidae</taxon>
        <taxon>Giardiinae</taxon>
        <taxon>Giardia</taxon>
    </lineage>
</organism>
<feature type="non-terminal residue" evidence="1">
    <location>
        <position position="1"/>
    </location>
</feature>
<dbReference type="VEuPathDB" id="GiardiaDB:DHA2_20307"/>
<proteinExistence type="predicted"/>
<dbReference type="OrthoDB" id="10249176at2759"/>
<dbReference type="Gene3D" id="3.30.710.10">
    <property type="entry name" value="Potassium Channel Kv1.1, Chain A"/>
    <property type="match status" value="1"/>
</dbReference>
<gene>
    <name evidence="1" type="ORF">GSB_20307</name>
</gene>
<dbReference type="InterPro" id="IPR011333">
    <property type="entry name" value="SKP1/BTB/POZ_sf"/>
</dbReference>
<dbReference type="VEuPathDB" id="GiardiaDB:GL50581_2484"/>
<dbReference type="SUPFAM" id="SSF54695">
    <property type="entry name" value="POZ domain"/>
    <property type="match status" value="1"/>
</dbReference>
<name>V6TX40_GIAIN</name>
<accession>V6TX40</accession>
<reference evidence="2" key="1">
    <citation type="submission" date="2012-02" db="EMBL/GenBank/DDBJ databases">
        <title>Genome sequencing of Giardia lamblia Genotypes A2 and B isolates (DH and GS) and comparative analysis with the genomes of Genotypes A1 and E (WB and Pig).</title>
        <authorList>
            <person name="Adam R."/>
            <person name="Dahlstrom E."/>
            <person name="Martens C."/>
            <person name="Bruno D."/>
            <person name="Barbian K."/>
            <person name="Porcella S.F."/>
            <person name="Nash T."/>
        </authorList>
    </citation>
    <scope>NUCLEOTIDE SEQUENCE</scope>
    <source>
        <strain evidence="2">GS</strain>
    </source>
</reference>
<reference evidence="1 2" key="2">
    <citation type="journal article" date="2013" name="Genome Biol. Evol.">
        <title>Genome sequencing of Giardia lamblia genotypes A2 and B isolates (DH and GS) and comparative analysis with the genomes of genotypes A1 and E (WB and Pig).</title>
        <authorList>
            <person name="Adam R.D."/>
            <person name="Dahlstrom E.W."/>
            <person name="Martens C.A."/>
            <person name="Bruno D.P."/>
            <person name="Barbian K.D."/>
            <person name="Ricklefs S.M."/>
            <person name="Hernandez M.M."/>
            <person name="Narla N.P."/>
            <person name="Patel R.B."/>
            <person name="Porcella S.F."/>
            <person name="Nash T.E."/>
        </authorList>
    </citation>
    <scope>NUCLEOTIDE SEQUENCE [LARGE SCALE GENOMIC DNA]</scope>
    <source>
        <strain evidence="1 2">GS</strain>
    </source>
</reference>
<sequence>VNEHSTIKMKYTGQKLVPSGRPGGFAVEYPFPINTAQEQYKELHDKDGGRHFISKRAYLQSPYFKKIEQKDPIKLDVSSEAMGVVIHYLYYKLRYGAQVAKNKTTADIPVFDPIPIRLAAEIADAASLLEL</sequence>
<evidence type="ECO:0000313" key="2">
    <source>
        <dbReference type="Proteomes" id="UP000018040"/>
    </source>
</evidence>
<dbReference type="EMBL" id="AHHH01000065">
    <property type="protein sequence ID" value="ESU42937.1"/>
    <property type="molecule type" value="Genomic_DNA"/>
</dbReference>